<feature type="compositionally biased region" description="Basic and acidic residues" evidence="1">
    <location>
        <begin position="456"/>
        <end position="468"/>
    </location>
</feature>
<evidence type="ECO:0000313" key="3">
    <source>
        <dbReference type="RefSeq" id="XP_033464949.1"/>
    </source>
</evidence>
<organism evidence="3">
    <name type="scientific">Dissoconium aciculare CBS 342.82</name>
    <dbReference type="NCBI Taxonomy" id="1314786"/>
    <lineage>
        <taxon>Eukaryota</taxon>
        <taxon>Fungi</taxon>
        <taxon>Dikarya</taxon>
        <taxon>Ascomycota</taxon>
        <taxon>Pezizomycotina</taxon>
        <taxon>Dothideomycetes</taxon>
        <taxon>Dothideomycetidae</taxon>
        <taxon>Mycosphaerellales</taxon>
        <taxon>Dissoconiaceae</taxon>
        <taxon>Dissoconium</taxon>
    </lineage>
</organism>
<dbReference type="AlphaFoldDB" id="A0A6J3MJ26"/>
<feature type="region of interest" description="Disordered" evidence="1">
    <location>
        <begin position="191"/>
        <end position="475"/>
    </location>
</feature>
<dbReference type="RefSeq" id="XP_033464949.1">
    <property type="nucleotide sequence ID" value="XM_033607269.1"/>
</dbReference>
<name>A0A6J3MJ26_9PEZI</name>
<feature type="compositionally biased region" description="Polar residues" evidence="1">
    <location>
        <begin position="287"/>
        <end position="310"/>
    </location>
</feature>
<feature type="compositionally biased region" description="Polar residues" evidence="1">
    <location>
        <begin position="330"/>
        <end position="346"/>
    </location>
</feature>
<dbReference type="Proteomes" id="UP000504637">
    <property type="component" value="Unplaced"/>
</dbReference>
<dbReference type="GeneID" id="54365069"/>
<reference evidence="3" key="3">
    <citation type="submission" date="2025-08" db="UniProtKB">
        <authorList>
            <consortium name="RefSeq"/>
        </authorList>
    </citation>
    <scope>IDENTIFICATION</scope>
    <source>
        <strain evidence="3">CBS 342.82</strain>
    </source>
</reference>
<proteinExistence type="predicted"/>
<evidence type="ECO:0000256" key="1">
    <source>
        <dbReference type="SAM" id="MobiDB-lite"/>
    </source>
</evidence>
<evidence type="ECO:0000313" key="2">
    <source>
        <dbReference type="Proteomes" id="UP000504637"/>
    </source>
</evidence>
<dbReference type="OrthoDB" id="5408296at2759"/>
<gene>
    <name evidence="3" type="ORF">K489DRAFT_406539</name>
</gene>
<keyword evidence="2" id="KW-1185">Reference proteome</keyword>
<feature type="compositionally biased region" description="Polar residues" evidence="1">
    <location>
        <begin position="410"/>
        <end position="420"/>
    </location>
</feature>
<evidence type="ECO:0008006" key="4">
    <source>
        <dbReference type="Google" id="ProtNLM"/>
    </source>
</evidence>
<feature type="compositionally biased region" description="Pro residues" evidence="1">
    <location>
        <begin position="384"/>
        <end position="401"/>
    </location>
</feature>
<reference evidence="3" key="2">
    <citation type="submission" date="2020-04" db="EMBL/GenBank/DDBJ databases">
        <authorList>
            <consortium name="NCBI Genome Project"/>
        </authorList>
    </citation>
    <scope>NUCLEOTIDE SEQUENCE</scope>
    <source>
        <strain evidence="3">CBS 342.82</strain>
    </source>
</reference>
<protein>
    <recommendedName>
        <fullName evidence="4">RNA recognition motif-containing protein</fullName>
    </recommendedName>
</protein>
<sequence>MPAGPGESLITTLFGDVHYYFNDPTSKPLHHRFDRGSYVYLYHNAVQRQTKLEVANAAGTPDQDAFHGYLNHAHIRYSHLQPNLITLVINTSALSDHSTWHLPSFDLTNQQKYLHKIHALDIYLWTEKDAATLLNHLKSVVSPDRMDIKNAPASRSSYASNEHHDSMSPVVQQLEKTAIGSQFAPRSASTISASSFAGPPTAPASSFAGPPTAPVSSFPGPPTAPVSSFAGPPTSAAPVSTPPPVMGYNPAAPAAPEPVTYREPTPPPPEDGTGTGLQNIGRYDNGPQLQSATGFQPQQSSFMPSNQSPAYFTGPPAAQRPGPPAHTPSFGPTATSTISHNPANPTASPPPPPQQQPGQYANIPAHLQQQFASYPGTPGFNQTSPPPPPPNSTQTSPPPPVGGYSSYSYTNPQTQQQSHSAADVHSQVYRPTEAESSGHGPKSFFKRTATDGSTGSKKDTKKDTKNRLNDGIQGIDSKVSGLLGRLDKMNGRI</sequence>
<reference evidence="3" key="1">
    <citation type="submission" date="2020-01" db="EMBL/GenBank/DDBJ databases">
        <authorList>
            <consortium name="DOE Joint Genome Institute"/>
            <person name="Haridas S."/>
            <person name="Albert R."/>
            <person name="Binder M."/>
            <person name="Bloem J."/>
            <person name="Labutti K."/>
            <person name="Salamov A."/>
            <person name="Andreopoulos B."/>
            <person name="Baker S.E."/>
            <person name="Barry K."/>
            <person name="Bills G."/>
            <person name="Bluhm B.H."/>
            <person name="Cannon C."/>
            <person name="Castanera R."/>
            <person name="Culley D.E."/>
            <person name="Daum C."/>
            <person name="Ezra D."/>
            <person name="Gonzalez J.B."/>
            <person name="Henrissat B."/>
            <person name="Kuo A."/>
            <person name="Liang C."/>
            <person name="Lipzen A."/>
            <person name="Lutzoni F."/>
            <person name="Magnuson J."/>
            <person name="Mondo S."/>
            <person name="Nolan M."/>
            <person name="Ohm R."/>
            <person name="Pangilinan J."/>
            <person name="Park H.-J."/>
            <person name="Ramirez L."/>
            <person name="Alfaro M."/>
            <person name="Sun H."/>
            <person name="Tritt A."/>
            <person name="Yoshinaga Y."/>
            <person name="Zwiers L.-H."/>
            <person name="Turgeon B.G."/>
            <person name="Goodwin S.B."/>
            <person name="Spatafora J.W."/>
            <person name="Crous P.W."/>
            <person name="Grigoriev I.V."/>
        </authorList>
    </citation>
    <scope>NUCLEOTIDE SEQUENCE</scope>
    <source>
        <strain evidence="3">CBS 342.82</strain>
    </source>
</reference>
<accession>A0A6J3MJ26</accession>